<organism evidence="1 2">
    <name type="scientific">Arctium lappa</name>
    <name type="common">Greater burdock</name>
    <name type="synonym">Lappa major</name>
    <dbReference type="NCBI Taxonomy" id="4217"/>
    <lineage>
        <taxon>Eukaryota</taxon>
        <taxon>Viridiplantae</taxon>
        <taxon>Streptophyta</taxon>
        <taxon>Embryophyta</taxon>
        <taxon>Tracheophyta</taxon>
        <taxon>Spermatophyta</taxon>
        <taxon>Magnoliopsida</taxon>
        <taxon>eudicotyledons</taxon>
        <taxon>Gunneridae</taxon>
        <taxon>Pentapetalae</taxon>
        <taxon>asterids</taxon>
        <taxon>campanulids</taxon>
        <taxon>Asterales</taxon>
        <taxon>Asteraceae</taxon>
        <taxon>Carduoideae</taxon>
        <taxon>Cardueae</taxon>
        <taxon>Arctiinae</taxon>
        <taxon>Arctium</taxon>
    </lineage>
</organism>
<dbReference type="Proteomes" id="UP001055879">
    <property type="component" value="Linkage Group LG13"/>
</dbReference>
<evidence type="ECO:0000313" key="1">
    <source>
        <dbReference type="EMBL" id="KAI3680881.1"/>
    </source>
</evidence>
<reference evidence="1 2" key="2">
    <citation type="journal article" date="2022" name="Mol. Ecol. Resour.">
        <title>The genomes of chicory, endive, great burdock and yacon provide insights into Asteraceae paleo-polyploidization history and plant inulin production.</title>
        <authorList>
            <person name="Fan W."/>
            <person name="Wang S."/>
            <person name="Wang H."/>
            <person name="Wang A."/>
            <person name="Jiang F."/>
            <person name="Liu H."/>
            <person name="Zhao H."/>
            <person name="Xu D."/>
            <person name="Zhang Y."/>
        </authorList>
    </citation>
    <scope>NUCLEOTIDE SEQUENCE [LARGE SCALE GENOMIC DNA]</scope>
    <source>
        <strain evidence="2">cv. Niubang</strain>
    </source>
</reference>
<keyword evidence="2" id="KW-1185">Reference proteome</keyword>
<name>A0ACB8Y7V6_ARCLA</name>
<gene>
    <name evidence="1" type="ORF">L6452_35659</name>
</gene>
<protein>
    <submittedName>
        <fullName evidence="1">Uncharacterized protein</fullName>
    </submittedName>
</protein>
<dbReference type="EMBL" id="CM042059">
    <property type="protein sequence ID" value="KAI3680881.1"/>
    <property type="molecule type" value="Genomic_DNA"/>
</dbReference>
<reference evidence="2" key="1">
    <citation type="journal article" date="2022" name="Mol. Ecol. Resour.">
        <title>The genomes of chicory, endive, great burdock and yacon provide insights into Asteraceae palaeo-polyploidization history and plant inulin production.</title>
        <authorList>
            <person name="Fan W."/>
            <person name="Wang S."/>
            <person name="Wang H."/>
            <person name="Wang A."/>
            <person name="Jiang F."/>
            <person name="Liu H."/>
            <person name="Zhao H."/>
            <person name="Xu D."/>
            <person name="Zhang Y."/>
        </authorList>
    </citation>
    <scope>NUCLEOTIDE SEQUENCE [LARGE SCALE GENOMIC DNA]</scope>
    <source>
        <strain evidence="2">cv. Niubang</strain>
    </source>
</reference>
<sequence>MEDRRVRFKLFSSSALRNNADRAVDVTPLLYSKIFVGDRRWNLRRWNLRRFSGSGLFGINSTLGYFLMLAIMSFNVNMFVSIVAGLVVGYLLFRSGDDEQVVVVDNPCACVCSESADESIKWEFISTIIPNRIICVNFYQPNPQQQGLFIGSTLINQSPVDSLPLRLSIHRSFHPG</sequence>
<comment type="caution">
    <text evidence="1">The sequence shown here is derived from an EMBL/GenBank/DDBJ whole genome shotgun (WGS) entry which is preliminary data.</text>
</comment>
<evidence type="ECO:0000313" key="2">
    <source>
        <dbReference type="Proteomes" id="UP001055879"/>
    </source>
</evidence>
<proteinExistence type="predicted"/>
<accession>A0ACB8Y7V6</accession>